<dbReference type="GO" id="GO:0005524">
    <property type="term" value="F:ATP binding"/>
    <property type="evidence" value="ECO:0007669"/>
    <property type="project" value="UniProtKB-KW"/>
</dbReference>
<feature type="domain" description="Cation-transporting P-type ATPase N-terminal" evidence="15">
    <location>
        <begin position="10"/>
        <end position="83"/>
    </location>
</feature>
<dbReference type="Pfam" id="PF00689">
    <property type="entry name" value="Cation_ATPase_C"/>
    <property type="match status" value="1"/>
</dbReference>
<keyword evidence="5" id="KW-0813">Transport</keyword>
<evidence type="ECO:0000256" key="11">
    <source>
        <dbReference type="ARBA" id="ARBA00022989"/>
    </source>
</evidence>
<dbReference type="SUPFAM" id="SSF81653">
    <property type="entry name" value="Calcium ATPase, transduction domain A"/>
    <property type="match status" value="1"/>
</dbReference>
<dbReference type="GO" id="GO:0005391">
    <property type="term" value="F:P-type sodium:potassium-exchanging transporter activity"/>
    <property type="evidence" value="ECO:0007669"/>
    <property type="project" value="TreeGrafter"/>
</dbReference>
<accession>A0A9D1SWE1</accession>
<reference evidence="16" key="1">
    <citation type="submission" date="2020-10" db="EMBL/GenBank/DDBJ databases">
        <authorList>
            <person name="Gilroy R."/>
        </authorList>
    </citation>
    <scope>NUCLEOTIDE SEQUENCE</scope>
    <source>
        <strain evidence="16">10406</strain>
    </source>
</reference>
<dbReference type="PRINTS" id="PR00120">
    <property type="entry name" value="HATPASE"/>
</dbReference>
<feature type="transmembrane region" description="Helical" evidence="14">
    <location>
        <begin position="840"/>
        <end position="862"/>
    </location>
</feature>
<evidence type="ECO:0000256" key="13">
    <source>
        <dbReference type="ARBA" id="ARBA00048694"/>
    </source>
</evidence>
<feature type="transmembrane region" description="Helical" evidence="14">
    <location>
        <begin position="801"/>
        <end position="819"/>
    </location>
</feature>
<dbReference type="Pfam" id="PF00690">
    <property type="entry name" value="Cation_ATPase_N"/>
    <property type="match status" value="1"/>
</dbReference>
<keyword evidence="5" id="KW-0106">Calcium</keyword>
<dbReference type="GO" id="GO:0030007">
    <property type="term" value="P:intracellular potassium ion homeostasis"/>
    <property type="evidence" value="ECO:0007669"/>
    <property type="project" value="TreeGrafter"/>
</dbReference>
<comment type="catalytic activity">
    <reaction evidence="13">
        <text>Ca(2+)(in) + ATP + H2O = Ca(2+)(out) + ADP + phosphate + H(+)</text>
        <dbReference type="Rhea" id="RHEA:18105"/>
        <dbReference type="ChEBI" id="CHEBI:15377"/>
        <dbReference type="ChEBI" id="CHEBI:15378"/>
        <dbReference type="ChEBI" id="CHEBI:29108"/>
        <dbReference type="ChEBI" id="CHEBI:30616"/>
        <dbReference type="ChEBI" id="CHEBI:43474"/>
        <dbReference type="ChEBI" id="CHEBI:456216"/>
        <dbReference type="EC" id="7.2.2.10"/>
    </reaction>
</comment>
<reference evidence="16" key="2">
    <citation type="journal article" date="2021" name="PeerJ">
        <title>Extensive microbial diversity within the chicken gut microbiome revealed by metagenomics and culture.</title>
        <authorList>
            <person name="Gilroy R."/>
            <person name="Ravi A."/>
            <person name="Getino M."/>
            <person name="Pursley I."/>
            <person name="Horton D.L."/>
            <person name="Alikhan N.F."/>
            <person name="Baker D."/>
            <person name="Gharbi K."/>
            <person name="Hall N."/>
            <person name="Watson M."/>
            <person name="Adriaenssens E.M."/>
            <person name="Foster-Nyarko E."/>
            <person name="Jarju S."/>
            <person name="Secka A."/>
            <person name="Antonio M."/>
            <person name="Oren A."/>
            <person name="Chaudhuri R.R."/>
            <person name="La Ragione R."/>
            <person name="Hildebrand F."/>
            <person name="Pallen M.J."/>
        </authorList>
    </citation>
    <scope>NUCLEOTIDE SEQUENCE</scope>
    <source>
        <strain evidence="16">10406</strain>
    </source>
</reference>
<keyword evidence="5" id="KW-0109">Calcium transport</keyword>
<dbReference type="InterPro" id="IPR023214">
    <property type="entry name" value="HAD_sf"/>
</dbReference>
<keyword evidence="5" id="KW-0406">Ion transport</keyword>
<feature type="transmembrane region" description="Helical" evidence="14">
    <location>
        <begin position="66"/>
        <end position="84"/>
    </location>
</feature>
<evidence type="ECO:0000256" key="10">
    <source>
        <dbReference type="ARBA" id="ARBA00022967"/>
    </source>
</evidence>
<keyword evidence="12 14" id="KW-0472">Membrane</keyword>
<gene>
    <name evidence="16" type="ORF">IAC73_04180</name>
</gene>
<dbReference type="InterPro" id="IPR044492">
    <property type="entry name" value="P_typ_ATPase_HD_dom"/>
</dbReference>
<dbReference type="Proteomes" id="UP000886857">
    <property type="component" value="Unassembled WGS sequence"/>
</dbReference>
<dbReference type="InterPro" id="IPR050510">
    <property type="entry name" value="Cation_transp_ATPase_P-type"/>
</dbReference>
<evidence type="ECO:0000313" key="17">
    <source>
        <dbReference type="Proteomes" id="UP000886857"/>
    </source>
</evidence>
<dbReference type="NCBIfam" id="TIGR01494">
    <property type="entry name" value="ATPase_P-type"/>
    <property type="match status" value="2"/>
</dbReference>
<dbReference type="AlphaFoldDB" id="A0A9D1SWE1"/>
<dbReference type="Gene3D" id="2.70.150.10">
    <property type="entry name" value="Calcium-transporting ATPase, cytoplasmic transduction domain A"/>
    <property type="match status" value="1"/>
</dbReference>
<keyword evidence="9" id="KW-0067">ATP-binding</keyword>
<dbReference type="Gene3D" id="3.40.50.1000">
    <property type="entry name" value="HAD superfamily/HAD-like"/>
    <property type="match status" value="1"/>
</dbReference>
<dbReference type="InterPro" id="IPR008250">
    <property type="entry name" value="ATPase_P-typ_transduc_dom_A_sf"/>
</dbReference>
<feature type="transmembrane region" description="Helical" evidence="14">
    <location>
        <begin position="256"/>
        <end position="274"/>
    </location>
</feature>
<dbReference type="PROSITE" id="PS00154">
    <property type="entry name" value="ATPASE_E1_E2"/>
    <property type="match status" value="1"/>
</dbReference>
<dbReference type="EMBL" id="DVOE01000062">
    <property type="protein sequence ID" value="HIU99018.1"/>
    <property type="molecule type" value="Genomic_DNA"/>
</dbReference>
<dbReference type="FunFam" id="3.40.50.1000:FF:000028">
    <property type="entry name" value="Calcium-transporting P-type ATPase, putative"/>
    <property type="match status" value="1"/>
</dbReference>
<dbReference type="Gene3D" id="1.20.1110.10">
    <property type="entry name" value="Calcium-transporting ATPase, transmembrane domain"/>
    <property type="match status" value="1"/>
</dbReference>
<dbReference type="SFLD" id="SFLDS00003">
    <property type="entry name" value="Haloacid_Dehalogenase"/>
    <property type="match status" value="1"/>
</dbReference>
<dbReference type="SFLD" id="SFLDG00002">
    <property type="entry name" value="C1.7:_P-type_atpase_like"/>
    <property type="match status" value="1"/>
</dbReference>
<comment type="caution">
    <text evidence="16">The sequence shown here is derived from an EMBL/GenBank/DDBJ whole genome shotgun (WGS) entry which is preliminary data.</text>
</comment>
<keyword evidence="4" id="KW-1003">Cell membrane</keyword>
<dbReference type="InterPro" id="IPR059000">
    <property type="entry name" value="ATPase_P-type_domA"/>
</dbReference>
<dbReference type="GO" id="GO:1902600">
    <property type="term" value="P:proton transmembrane transport"/>
    <property type="evidence" value="ECO:0007669"/>
    <property type="project" value="TreeGrafter"/>
</dbReference>
<dbReference type="InterPro" id="IPR036412">
    <property type="entry name" value="HAD-like_sf"/>
</dbReference>
<keyword evidence="7" id="KW-0479">Metal-binding</keyword>
<dbReference type="Gene3D" id="3.40.1110.10">
    <property type="entry name" value="Calcium-transporting ATPase, cytoplasmic domain N"/>
    <property type="match status" value="1"/>
</dbReference>
<dbReference type="InterPro" id="IPR023298">
    <property type="entry name" value="ATPase_P-typ_TM_dom_sf"/>
</dbReference>
<evidence type="ECO:0000256" key="12">
    <source>
        <dbReference type="ARBA" id="ARBA00023136"/>
    </source>
</evidence>
<keyword evidence="6 14" id="KW-0812">Transmembrane</keyword>
<dbReference type="GO" id="GO:1990573">
    <property type="term" value="P:potassium ion import across plasma membrane"/>
    <property type="evidence" value="ECO:0007669"/>
    <property type="project" value="TreeGrafter"/>
</dbReference>
<evidence type="ECO:0000256" key="14">
    <source>
        <dbReference type="SAM" id="Phobius"/>
    </source>
</evidence>
<dbReference type="GO" id="GO:0016887">
    <property type="term" value="F:ATP hydrolysis activity"/>
    <property type="evidence" value="ECO:0007669"/>
    <property type="project" value="InterPro"/>
</dbReference>
<feature type="transmembrane region" description="Helical" evidence="14">
    <location>
        <begin position="280"/>
        <end position="309"/>
    </location>
</feature>
<dbReference type="GO" id="GO:0005886">
    <property type="term" value="C:plasma membrane"/>
    <property type="evidence" value="ECO:0007669"/>
    <property type="project" value="UniProtKB-SubCell"/>
</dbReference>
<dbReference type="GO" id="GO:0005388">
    <property type="term" value="F:P-type calcium transporter activity"/>
    <property type="evidence" value="ECO:0007669"/>
    <property type="project" value="UniProtKB-EC"/>
</dbReference>
<dbReference type="PANTHER" id="PTHR43294:SF21">
    <property type="entry name" value="CATION TRANSPORTING ATPASE"/>
    <property type="match status" value="1"/>
</dbReference>
<protein>
    <recommendedName>
        <fullName evidence="3">P-type Ca(2+) transporter</fullName>
        <ecNumber evidence="3">7.2.2.10</ecNumber>
    </recommendedName>
</protein>
<dbReference type="EC" id="7.2.2.10" evidence="3"/>
<evidence type="ECO:0000256" key="7">
    <source>
        <dbReference type="ARBA" id="ARBA00022723"/>
    </source>
</evidence>
<evidence type="ECO:0000256" key="6">
    <source>
        <dbReference type="ARBA" id="ARBA00022692"/>
    </source>
</evidence>
<dbReference type="Pfam" id="PF00122">
    <property type="entry name" value="E1-E2_ATPase"/>
    <property type="match status" value="1"/>
</dbReference>
<sequence>MQDDQDHRRAWHSLSAEETCAALGTSEDGLSDDEAAKRLERYGRNTLHEAKRKSVWRMIGEQLSDIMVIILFIAMVFSLVMYFIDGEGLPEAIVIFAVITLNAAVGVIQEKKAADALAALKSMTAPSARAMRSGEESLVPASELVPGDVVYLEDGAIVPADIRLIEENNLRVQEASLTGESVPSEKNADAVLGEDTPLGDRANMVYSSSVVMYGNARGVVVETGMNTEVDKIADMLKTQDDFQTPIKKKLNSVGKILTVIGLAVCVIIMIIGFARGGRTWQSLVLLGISLAISIIPEGLPATATIIMAFGVQRMAKQNALVKTLPAVETLGSATVICCDKTGTLTLNKMTVTHLSAADALTSGRFMTADEFAALPSSLTRDLVDACALCGNAHLDPDRAGETIGDPTEGALLLFAAKFGIDADDYREAHEKIFEQPFDSDRKRMTTVNLTDRGAIAFTKGAVDEMLPLCPRILTSNGVREMTDADREAIAKVCNDMSAEALRVLGFAVRSVDPEKYDLEDDSLDLERDLTFVGVTGMIDPPRNEVIGAVETCHEAGIRVIMITGDHRDTAVAIAKQLHIFRSGNTVISGTELDEMTDDELDAAVVNATVFARVSPADKLRIIKSLRRTGEVAAMTGDGVNDSPALKEADIGVAMGVTGTDVAKDAADMILLDDDFTTIEQAVREGRRVYRNIQKVIQFLVAGNIAEILTLFLAFCFGWEDPILAIHILLINLATDSLPAIALGVDPADRNVMKVPPVKSGTLFERGVIVRIALHGLFITAAALSAYWIAEACYGSDPAEKHAIAMTMTFMTLALSQLVHAVNQRSNLDSIFRPGQGHNKYLYLAMVGSLVIIALVSFVPGIMDFFSLVYLDGEQYGIVLALALFPLVAVELVKLFARIDKKRRGKASSASN</sequence>
<dbReference type="PRINTS" id="PR00119">
    <property type="entry name" value="CATATPASE"/>
</dbReference>
<dbReference type="InterPro" id="IPR023299">
    <property type="entry name" value="ATPase_P-typ_cyto_dom_N"/>
</dbReference>
<dbReference type="SUPFAM" id="SSF56784">
    <property type="entry name" value="HAD-like"/>
    <property type="match status" value="1"/>
</dbReference>
<feature type="transmembrane region" description="Helical" evidence="14">
    <location>
        <begin position="90"/>
        <end position="108"/>
    </location>
</feature>
<dbReference type="SMART" id="SM00831">
    <property type="entry name" value="Cation_ATPase_N"/>
    <property type="match status" value="1"/>
</dbReference>
<comment type="similarity">
    <text evidence="2">Belongs to the cation transport ATPase (P-type) (TC 3.A.3) family. Type IIA subfamily.</text>
</comment>
<dbReference type="SUPFAM" id="SSF81660">
    <property type="entry name" value="Metal cation-transporting ATPase, ATP-binding domain N"/>
    <property type="match status" value="1"/>
</dbReference>
<keyword evidence="8" id="KW-0547">Nucleotide-binding</keyword>
<dbReference type="InterPro" id="IPR006068">
    <property type="entry name" value="ATPase_P-typ_cation-transptr_C"/>
</dbReference>
<name>A0A9D1SWE1_9FIRM</name>
<feature type="transmembrane region" description="Helical" evidence="14">
    <location>
        <begin position="695"/>
        <end position="716"/>
    </location>
</feature>
<dbReference type="GO" id="GO:0006883">
    <property type="term" value="P:intracellular sodium ion homeostasis"/>
    <property type="evidence" value="ECO:0007669"/>
    <property type="project" value="TreeGrafter"/>
</dbReference>
<evidence type="ECO:0000259" key="15">
    <source>
        <dbReference type="SMART" id="SM00831"/>
    </source>
</evidence>
<evidence type="ECO:0000313" key="16">
    <source>
        <dbReference type="EMBL" id="HIU99018.1"/>
    </source>
</evidence>
<feature type="transmembrane region" description="Helical" evidence="14">
    <location>
        <begin position="874"/>
        <end position="896"/>
    </location>
</feature>
<dbReference type="InterPro" id="IPR018303">
    <property type="entry name" value="ATPase_P-typ_P_site"/>
</dbReference>
<dbReference type="SFLD" id="SFLDF00027">
    <property type="entry name" value="p-type_atpase"/>
    <property type="match status" value="1"/>
</dbReference>
<dbReference type="InterPro" id="IPR004014">
    <property type="entry name" value="ATPase_P-typ_cation-transptr_N"/>
</dbReference>
<evidence type="ECO:0000256" key="5">
    <source>
        <dbReference type="ARBA" id="ARBA00022568"/>
    </source>
</evidence>
<dbReference type="InterPro" id="IPR001757">
    <property type="entry name" value="P_typ_ATPase"/>
</dbReference>
<keyword evidence="11 14" id="KW-1133">Transmembrane helix</keyword>
<proteinExistence type="inferred from homology"/>
<comment type="subcellular location">
    <subcellularLocation>
        <location evidence="1">Cell membrane</location>
        <topology evidence="1">Multi-pass membrane protein</topology>
    </subcellularLocation>
</comment>
<dbReference type="Pfam" id="PF13246">
    <property type="entry name" value="Cation_ATPase"/>
    <property type="match status" value="1"/>
</dbReference>
<evidence type="ECO:0000256" key="9">
    <source>
        <dbReference type="ARBA" id="ARBA00022840"/>
    </source>
</evidence>
<organism evidence="16 17">
    <name type="scientific">Candidatus Limadaptatus stercoripullorum</name>
    <dbReference type="NCBI Taxonomy" id="2840846"/>
    <lineage>
        <taxon>Bacteria</taxon>
        <taxon>Bacillati</taxon>
        <taxon>Bacillota</taxon>
        <taxon>Clostridia</taxon>
        <taxon>Eubacteriales</taxon>
        <taxon>Candidatus Limadaptatus</taxon>
    </lineage>
</organism>
<evidence type="ECO:0000256" key="1">
    <source>
        <dbReference type="ARBA" id="ARBA00004651"/>
    </source>
</evidence>
<evidence type="ECO:0000256" key="8">
    <source>
        <dbReference type="ARBA" id="ARBA00022741"/>
    </source>
</evidence>
<feature type="transmembrane region" description="Helical" evidence="14">
    <location>
        <begin position="722"/>
        <end position="744"/>
    </location>
</feature>
<evidence type="ECO:0000256" key="3">
    <source>
        <dbReference type="ARBA" id="ARBA00012790"/>
    </source>
</evidence>
<dbReference type="FunFam" id="2.70.150.10:FF:000016">
    <property type="entry name" value="Calcium-transporting P-type ATPase putative"/>
    <property type="match status" value="1"/>
</dbReference>
<evidence type="ECO:0000256" key="2">
    <source>
        <dbReference type="ARBA" id="ARBA00005675"/>
    </source>
</evidence>
<evidence type="ECO:0000256" key="4">
    <source>
        <dbReference type="ARBA" id="ARBA00022475"/>
    </source>
</evidence>
<dbReference type="GO" id="GO:0036376">
    <property type="term" value="P:sodium ion export across plasma membrane"/>
    <property type="evidence" value="ECO:0007669"/>
    <property type="project" value="TreeGrafter"/>
</dbReference>
<dbReference type="PANTHER" id="PTHR43294">
    <property type="entry name" value="SODIUM/POTASSIUM-TRANSPORTING ATPASE SUBUNIT ALPHA"/>
    <property type="match status" value="1"/>
</dbReference>
<dbReference type="SUPFAM" id="SSF81665">
    <property type="entry name" value="Calcium ATPase, transmembrane domain M"/>
    <property type="match status" value="1"/>
</dbReference>
<dbReference type="GO" id="GO:0046872">
    <property type="term" value="F:metal ion binding"/>
    <property type="evidence" value="ECO:0007669"/>
    <property type="project" value="UniProtKB-KW"/>
</dbReference>
<keyword evidence="10" id="KW-1278">Translocase</keyword>
<feature type="transmembrane region" description="Helical" evidence="14">
    <location>
        <begin position="767"/>
        <end position="789"/>
    </location>
</feature>